<evidence type="ECO:0000313" key="4">
    <source>
        <dbReference type="Proteomes" id="UP000226037"/>
    </source>
</evidence>
<dbReference type="Proteomes" id="UP000226037">
    <property type="component" value="Segment"/>
</dbReference>
<evidence type="ECO:0000313" key="3">
    <source>
        <dbReference type="EMBL" id="ASZ74690.1"/>
    </source>
</evidence>
<evidence type="ECO:0000256" key="1">
    <source>
        <dbReference type="SAM" id="MobiDB-lite"/>
    </source>
</evidence>
<proteinExistence type="predicted"/>
<dbReference type="InterPro" id="IPR055681">
    <property type="entry name" value="DUF7257"/>
</dbReference>
<dbReference type="EMBL" id="MF668280">
    <property type="protein sequence ID" value="ASZ74690.1"/>
    <property type="molecule type" value="Genomic_DNA"/>
</dbReference>
<dbReference type="Pfam" id="PF23918">
    <property type="entry name" value="DUF7257"/>
    <property type="match status" value="1"/>
</dbReference>
<evidence type="ECO:0000259" key="2">
    <source>
        <dbReference type="Pfam" id="PF23918"/>
    </source>
</evidence>
<reference evidence="4" key="1">
    <citation type="submission" date="2017-08" db="EMBL/GenBank/DDBJ databases">
        <authorList>
            <person name="de Groot N.N."/>
        </authorList>
    </citation>
    <scope>NUCLEOTIDE SEQUENCE [LARGE SCALE GENOMIC DNA]</scope>
</reference>
<keyword evidence="4" id="KW-1185">Reference proteome</keyword>
<gene>
    <name evidence="3" type="ORF">SEA_PHABBA_121</name>
</gene>
<feature type="region of interest" description="Disordered" evidence="1">
    <location>
        <begin position="20"/>
        <end position="41"/>
    </location>
</feature>
<protein>
    <recommendedName>
        <fullName evidence="2">DUF7257 domain-containing protein</fullName>
    </recommendedName>
</protein>
<feature type="domain" description="DUF7257" evidence="2">
    <location>
        <begin position="141"/>
        <end position="375"/>
    </location>
</feature>
<name>A0A249XSR0_9CAUD</name>
<accession>A0A249XSR0</accession>
<organism evidence="3 4">
    <name type="scientific">Mycobacterium phage Phabba</name>
    <dbReference type="NCBI Taxonomy" id="2027899"/>
    <lineage>
        <taxon>Viruses</taxon>
        <taxon>Duplodnaviria</taxon>
        <taxon>Heunggongvirae</taxon>
        <taxon>Uroviricota</taxon>
        <taxon>Caudoviricetes</taxon>
        <taxon>Ceeclamvirinae</taxon>
        <taxon>Myrnavirus</taxon>
        <taxon>Myrnavirus phabba</taxon>
        <taxon>Myranavirus phabba</taxon>
    </lineage>
</organism>
<sequence length="539" mass="59348">MSILYPGTPEAPAFDTFHVPTLPEDTPLSQAGPGNDRNLTESIDDLGDAVEQLERGASYRDHDHSGDGTHIRKGSKLKAVNTHEDVLVDAPGAIHRTVGPGAQQAAAGNHTHDYNGDSILNVPFKICTSTTRPGSPVEGMVIYERDTKAFRQWALFANNVVVDGLNVLYEFDTASTLTVGGGGWTVGYSLNDTKGKMVTPAGSLVWIDAGNERNRAWARRTGSDPVTQTDDQVFTWKTGNTTIEETLLFTESASNDWYFRVSADEQSYLRLIVGNDWVALNWTTTGRAGEKELGRLGNINTDVPNTEWRAQMAGRDFQIFRAGELLGTIKDTNGVTAKGANFRGYMIGMEAGVRGFGQTTPGEILWWRVQDLRYYASTNRWTLLPLGATPVTRLRQSKTQKLYSTGTILEFAEELEDNFGYFDKNVNQSNITIKEPGMYRVEAALQWDPQFAPDQAHVVVLVNGVETTVRDSKFIRGSGFTPGFSQTLSLAAPIRLAANDVVSIKAFYTAGGSWLDKIFSFWDQNSKVNSRLDLTYTGP</sequence>